<organism evidence="1 5">
    <name type="scientific">Rotaria sordida</name>
    <dbReference type="NCBI Taxonomy" id="392033"/>
    <lineage>
        <taxon>Eukaryota</taxon>
        <taxon>Metazoa</taxon>
        <taxon>Spiralia</taxon>
        <taxon>Gnathifera</taxon>
        <taxon>Rotifera</taxon>
        <taxon>Eurotatoria</taxon>
        <taxon>Bdelloidea</taxon>
        <taxon>Philodinida</taxon>
        <taxon>Philodinidae</taxon>
        <taxon>Rotaria</taxon>
    </lineage>
</organism>
<name>A0A815FCM1_9BILA</name>
<evidence type="ECO:0000313" key="3">
    <source>
        <dbReference type="EMBL" id="CAF3651489.1"/>
    </source>
</evidence>
<dbReference type="EMBL" id="CAJNOU010002457">
    <property type="protein sequence ID" value="CAF1323289.1"/>
    <property type="molecule type" value="Genomic_DNA"/>
</dbReference>
<accession>A0A815FCM1</accession>
<gene>
    <name evidence="3" type="ORF">FNK824_LOCUS6012</name>
    <name evidence="4" type="ORF">OTI717_LOCUS37577</name>
    <name evidence="2" type="ORF">RFH988_LOCUS37946</name>
    <name evidence="1" type="ORF">SEV965_LOCUS27428</name>
</gene>
<dbReference type="EMBL" id="CAJNOO010008265">
    <property type="protein sequence ID" value="CAF1480073.1"/>
    <property type="molecule type" value="Genomic_DNA"/>
</dbReference>
<comment type="caution">
    <text evidence="1">The sequence shown here is derived from an EMBL/GenBank/DDBJ whole genome shotgun (WGS) entry which is preliminary data.</text>
</comment>
<proteinExistence type="predicted"/>
<dbReference type="Proteomes" id="UP000663889">
    <property type="component" value="Unassembled WGS sequence"/>
</dbReference>
<dbReference type="Proteomes" id="UP000663882">
    <property type="component" value="Unassembled WGS sequence"/>
</dbReference>
<evidence type="ECO:0000313" key="1">
    <source>
        <dbReference type="EMBL" id="CAF1323289.1"/>
    </source>
</evidence>
<dbReference type="AlphaFoldDB" id="A0A815FCM1"/>
<evidence type="ECO:0000313" key="2">
    <source>
        <dbReference type="EMBL" id="CAF1480073.1"/>
    </source>
</evidence>
<evidence type="ECO:0000313" key="4">
    <source>
        <dbReference type="EMBL" id="CAF4178811.1"/>
    </source>
</evidence>
<evidence type="ECO:0000313" key="5">
    <source>
        <dbReference type="Proteomes" id="UP000663889"/>
    </source>
</evidence>
<dbReference type="EMBL" id="CAJOAX010018138">
    <property type="protein sequence ID" value="CAF4178811.1"/>
    <property type="molecule type" value="Genomic_DNA"/>
</dbReference>
<reference evidence="1" key="1">
    <citation type="submission" date="2021-02" db="EMBL/GenBank/DDBJ databases">
        <authorList>
            <person name="Nowell W R."/>
        </authorList>
    </citation>
    <scope>NUCLEOTIDE SEQUENCE</scope>
</reference>
<protein>
    <submittedName>
        <fullName evidence="1">Uncharacterized protein</fullName>
    </submittedName>
</protein>
<dbReference type="Proteomes" id="UP000663823">
    <property type="component" value="Unassembled WGS sequence"/>
</dbReference>
<sequence>MEAPETHLLLHSMETFDFVFHLFIMSEIYLITNILPKYLQNSQICISQALNQVPVRLEGEDKTLNDSNIKDYYRINTYYA</sequence>
<dbReference type="Proteomes" id="UP000663874">
    <property type="component" value="Unassembled WGS sequence"/>
</dbReference>
<dbReference type="EMBL" id="CAJOBE010000505">
    <property type="protein sequence ID" value="CAF3651489.1"/>
    <property type="molecule type" value="Genomic_DNA"/>
</dbReference>